<evidence type="ECO:0000259" key="9">
    <source>
        <dbReference type="Pfam" id="PF02687"/>
    </source>
</evidence>
<dbReference type="GO" id="GO:0005886">
    <property type="term" value="C:plasma membrane"/>
    <property type="evidence" value="ECO:0007669"/>
    <property type="project" value="UniProtKB-SubCell"/>
</dbReference>
<evidence type="ECO:0000256" key="2">
    <source>
        <dbReference type="ARBA" id="ARBA00022475"/>
    </source>
</evidence>
<evidence type="ECO:0000259" key="10">
    <source>
        <dbReference type="Pfam" id="PF12704"/>
    </source>
</evidence>
<evidence type="ECO:0000256" key="1">
    <source>
        <dbReference type="ARBA" id="ARBA00004651"/>
    </source>
</evidence>
<dbReference type="InterPro" id="IPR003838">
    <property type="entry name" value="ABC3_permease_C"/>
</dbReference>
<dbReference type="Pfam" id="PF12704">
    <property type="entry name" value="MacB_PCD"/>
    <property type="match status" value="1"/>
</dbReference>
<proteinExistence type="inferred from homology"/>
<feature type="compositionally biased region" description="Polar residues" evidence="7">
    <location>
        <begin position="1"/>
        <end position="19"/>
    </location>
</feature>
<evidence type="ECO:0000256" key="4">
    <source>
        <dbReference type="ARBA" id="ARBA00022989"/>
    </source>
</evidence>
<feature type="domain" description="ABC3 transporter permease C-terminal" evidence="9">
    <location>
        <begin position="336"/>
        <end position="448"/>
    </location>
</feature>
<keyword evidence="5 8" id="KW-0472">Membrane</keyword>
<feature type="transmembrane region" description="Helical" evidence="8">
    <location>
        <begin position="74"/>
        <end position="93"/>
    </location>
</feature>
<dbReference type="GO" id="GO:0022857">
    <property type="term" value="F:transmembrane transporter activity"/>
    <property type="evidence" value="ECO:0007669"/>
    <property type="project" value="TreeGrafter"/>
</dbReference>
<feature type="domain" description="MacB-like periplasmic core" evidence="10">
    <location>
        <begin position="73"/>
        <end position="292"/>
    </location>
</feature>
<evidence type="ECO:0000256" key="5">
    <source>
        <dbReference type="ARBA" id="ARBA00023136"/>
    </source>
</evidence>
<comment type="subcellular location">
    <subcellularLocation>
        <location evidence="1">Cell membrane</location>
        <topology evidence="1">Multi-pass membrane protein</topology>
    </subcellularLocation>
</comment>
<feature type="transmembrane region" description="Helical" evidence="8">
    <location>
        <begin position="327"/>
        <end position="356"/>
    </location>
</feature>
<comment type="similarity">
    <text evidence="6">Belongs to the ABC-4 integral membrane protein family.</text>
</comment>
<dbReference type="InterPro" id="IPR050250">
    <property type="entry name" value="Macrolide_Exporter_MacB"/>
</dbReference>
<dbReference type="PANTHER" id="PTHR30572:SF4">
    <property type="entry name" value="ABC TRANSPORTER PERMEASE YTRF"/>
    <property type="match status" value="1"/>
</dbReference>
<feature type="region of interest" description="Disordered" evidence="7">
    <location>
        <begin position="1"/>
        <end position="27"/>
    </location>
</feature>
<dbReference type="InterPro" id="IPR025857">
    <property type="entry name" value="MacB_PCD"/>
</dbReference>
<evidence type="ECO:0000313" key="12">
    <source>
        <dbReference type="Proteomes" id="UP000597444"/>
    </source>
</evidence>
<keyword evidence="4 8" id="KW-1133">Transmembrane helix</keyword>
<comment type="caution">
    <text evidence="11">The sequence shown here is derived from an EMBL/GenBank/DDBJ whole genome shotgun (WGS) entry which is preliminary data.</text>
</comment>
<protein>
    <submittedName>
        <fullName evidence="11">ABC transporter permease</fullName>
    </submittedName>
</protein>
<keyword evidence="2" id="KW-1003">Cell membrane</keyword>
<organism evidence="11 12">
    <name type="scientific">Reticulibacter mediterranei</name>
    <dbReference type="NCBI Taxonomy" id="2778369"/>
    <lineage>
        <taxon>Bacteria</taxon>
        <taxon>Bacillati</taxon>
        <taxon>Chloroflexota</taxon>
        <taxon>Ktedonobacteria</taxon>
        <taxon>Ktedonobacterales</taxon>
        <taxon>Reticulibacteraceae</taxon>
        <taxon>Reticulibacter</taxon>
    </lineage>
</organism>
<dbReference type="Proteomes" id="UP000597444">
    <property type="component" value="Unassembled WGS sequence"/>
</dbReference>
<keyword evidence="3 8" id="KW-0812">Transmembrane</keyword>
<feature type="transmembrane region" description="Helical" evidence="8">
    <location>
        <begin position="380"/>
        <end position="402"/>
    </location>
</feature>
<reference evidence="11" key="1">
    <citation type="submission" date="2020-10" db="EMBL/GenBank/DDBJ databases">
        <title>Taxonomic study of unclassified bacteria belonging to the class Ktedonobacteria.</title>
        <authorList>
            <person name="Yabe S."/>
            <person name="Wang C.M."/>
            <person name="Zheng Y."/>
            <person name="Sakai Y."/>
            <person name="Cavaletti L."/>
            <person name="Monciardini P."/>
            <person name="Donadio S."/>
        </authorList>
    </citation>
    <scope>NUCLEOTIDE SEQUENCE</scope>
    <source>
        <strain evidence="11">ID150040</strain>
    </source>
</reference>
<evidence type="ECO:0000313" key="11">
    <source>
        <dbReference type="EMBL" id="GHO95724.1"/>
    </source>
</evidence>
<feature type="transmembrane region" description="Helical" evidence="8">
    <location>
        <begin position="414"/>
        <end position="438"/>
    </location>
</feature>
<dbReference type="Pfam" id="PF02687">
    <property type="entry name" value="FtsX"/>
    <property type="match status" value="1"/>
</dbReference>
<keyword evidence="12" id="KW-1185">Reference proteome</keyword>
<gene>
    <name evidence="11" type="ORF">KSF_057720</name>
</gene>
<dbReference type="EMBL" id="BNJK01000001">
    <property type="protein sequence ID" value="GHO95724.1"/>
    <property type="molecule type" value="Genomic_DNA"/>
</dbReference>
<dbReference type="AlphaFoldDB" id="A0A8J3N224"/>
<accession>A0A8J3N224</accession>
<sequence>MSRPPQSHTESDNVRSTTALAARPSSGLTAAERQTTLESMLQQFRIKRRGVGSSFGTSIGSAFEALWGNRTRSFLTMLGIFIGVAAVVASMTLTQSVSAYFTNIIEGLGANTIIIQPGSNSNRGVVSKQSEQSLTVKDVQTIEKINHVTAVSPAVVRSSQVVYQGQNWKTRIWGVSESFASIEGWEINQGVWFSQADDTGAQSVAVLGDTVAKNIFGSSGISPIGQKIRIGQGIYRVVGTLTPKGGFSQDDVIYMPFNTVMNRFGGRANASVDGIQLQVDNADNVTVTQQAVISALEQNHHIRAGQPDDFQIITSEQLLAQVQQETAIISVLLVGVAAISLTVGGIGIMNIMLVSVTQRTREIGIRMSIGARKKDIRNQFLVEAVVLCLLGGGLGLLGGLAGGAAMSAGFGMPVIISMVTIITPFAVSTAIALLFGIYPAVRASSLDPVVALRKPK</sequence>
<evidence type="ECO:0000256" key="6">
    <source>
        <dbReference type="ARBA" id="ARBA00038076"/>
    </source>
</evidence>
<name>A0A8J3N224_9CHLR</name>
<evidence type="ECO:0000256" key="7">
    <source>
        <dbReference type="SAM" id="MobiDB-lite"/>
    </source>
</evidence>
<dbReference type="PANTHER" id="PTHR30572">
    <property type="entry name" value="MEMBRANE COMPONENT OF TRANSPORTER-RELATED"/>
    <property type="match status" value="1"/>
</dbReference>
<evidence type="ECO:0000256" key="8">
    <source>
        <dbReference type="SAM" id="Phobius"/>
    </source>
</evidence>
<evidence type="ECO:0000256" key="3">
    <source>
        <dbReference type="ARBA" id="ARBA00022692"/>
    </source>
</evidence>
<dbReference type="RefSeq" id="WP_220206390.1">
    <property type="nucleotide sequence ID" value="NZ_BNJK01000001.1"/>
</dbReference>